<evidence type="ECO:0000313" key="3">
    <source>
        <dbReference type="Proteomes" id="UP000503540"/>
    </source>
</evidence>
<accession>A0A6G9Y7C1</accession>
<protein>
    <recommendedName>
        <fullName evidence="4">YbaB/EbfC family DNA-binding protein</fullName>
    </recommendedName>
</protein>
<dbReference type="InterPro" id="IPR036894">
    <property type="entry name" value="YbaB-like_sf"/>
</dbReference>
<dbReference type="InterPro" id="IPR004401">
    <property type="entry name" value="YbaB/EbfC"/>
</dbReference>
<feature type="compositionally biased region" description="Basic and acidic residues" evidence="1">
    <location>
        <begin position="229"/>
        <end position="248"/>
    </location>
</feature>
<dbReference type="Proteomes" id="UP000503540">
    <property type="component" value="Chromosome"/>
</dbReference>
<dbReference type="KEGG" id="nah:F5544_05375"/>
<dbReference type="GO" id="GO:0003677">
    <property type="term" value="F:DNA binding"/>
    <property type="evidence" value="ECO:0007669"/>
    <property type="project" value="InterPro"/>
</dbReference>
<gene>
    <name evidence="2" type="ORF">F5544_05375</name>
</gene>
<dbReference type="Gene3D" id="3.30.1310.10">
    <property type="entry name" value="Nucleoid-associated protein YbaB-like domain"/>
    <property type="match status" value="1"/>
</dbReference>
<sequence length="260" mass="28449">MRPRPSTGSGTTSAAATWTPPDIRCRSWWPTGSAAGGRCMCRCPRERSRSGARFSTSATTACWNSRRPRSNPIAISLGSSSDSGNVRVCRRCAMAEEVTEAMVADLLENVAENIVAVRRFHDQRTQLIAEGTAARNRVTVVVNADGHIIETRFGPNYTDLSRSELGKAVTEAAHRAIEEVRRKTMELMEPIQQRHDRLPKIGELFPGMPDLSEVLSRPAASLAPPSERQPLDAEARPDAARPAAERPSADGTSDIFDRGW</sequence>
<reference evidence="2 3" key="1">
    <citation type="journal article" date="2019" name="ACS Chem. Biol.">
        <title>Identification and Mobilization of a Cryptic Antibiotic Biosynthesis Gene Locus from a Human-Pathogenic Nocardia Isolate.</title>
        <authorList>
            <person name="Herisse M."/>
            <person name="Ishida K."/>
            <person name="Porter J.L."/>
            <person name="Howden B."/>
            <person name="Hertweck C."/>
            <person name="Stinear T.P."/>
            <person name="Pidot S.J."/>
        </authorList>
    </citation>
    <scope>NUCLEOTIDE SEQUENCE [LARGE SCALE GENOMIC DNA]</scope>
    <source>
        <strain evidence="2 3">AUSMDU00012717</strain>
    </source>
</reference>
<keyword evidence="3" id="KW-1185">Reference proteome</keyword>
<dbReference type="AlphaFoldDB" id="A0A6G9Y7C1"/>
<feature type="region of interest" description="Disordered" evidence="1">
    <location>
        <begin position="215"/>
        <end position="260"/>
    </location>
</feature>
<evidence type="ECO:0000313" key="2">
    <source>
        <dbReference type="EMBL" id="QIS08987.1"/>
    </source>
</evidence>
<name>A0A6G9Y7C1_9NOCA</name>
<evidence type="ECO:0008006" key="4">
    <source>
        <dbReference type="Google" id="ProtNLM"/>
    </source>
</evidence>
<proteinExistence type="predicted"/>
<dbReference type="Pfam" id="PF02575">
    <property type="entry name" value="YbaB_DNA_bd"/>
    <property type="match status" value="1"/>
</dbReference>
<organism evidence="2 3">
    <name type="scientific">Nocardia arthritidis</name>
    <dbReference type="NCBI Taxonomy" id="228602"/>
    <lineage>
        <taxon>Bacteria</taxon>
        <taxon>Bacillati</taxon>
        <taxon>Actinomycetota</taxon>
        <taxon>Actinomycetes</taxon>
        <taxon>Mycobacteriales</taxon>
        <taxon>Nocardiaceae</taxon>
        <taxon>Nocardia</taxon>
    </lineage>
</organism>
<evidence type="ECO:0000256" key="1">
    <source>
        <dbReference type="SAM" id="MobiDB-lite"/>
    </source>
</evidence>
<dbReference type="EMBL" id="CP046172">
    <property type="protein sequence ID" value="QIS08987.1"/>
    <property type="molecule type" value="Genomic_DNA"/>
</dbReference>
<dbReference type="SUPFAM" id="SSF82607">
    <property type="entry name" value="YbaB-like"/>
    <property type="match status" value="1"/>
</dbReference>